<evidence type="ECO:0000256" key="1">
    <source>
        <dbReference type="SAM" id="MobiDB-lite"/>
    </source>
</evidence>
<feature type="compositionally biased region" description="Acidic residues" evidence="1">
    <location>
        <begin position="565"/>
        <end position="576"/>
    </location>
</feature>
<organism evidence="2 3">
    <name type="scientific">Corynespora cassiicola Philippines</name>
    <dbReference type="NCBI Taxonomy" id="1448308"/>
    <lineage>
        <taxon>Eukaryota</taxon>
        <taxon>Fungi</taxon>
        <taxon>Dikarya</taxon>
        <taxon>Ascomycota</taxon>
        <taxon>Pezizomycotina</taxon>
        <taxon>Dothideomycetes</taxon>
        <taxon>Pleosporomycetidae</taxon>
        <taxon>Pleosporales</taxon>
        <taxon>Corynesporascaceae</taxon>
        <taxon>Corynespora</taxon>
    </lineage>
</organism>
<accession>A0A2T2P3T9</accession>
<gene>
    <name evidence="2" type="ORF">BS50DRAFT_617575</name>
</gene>
<name>A0A2T2P3T9_CORCC</name>
<evidence type="ECO:0000313" key="2">
    <source>
        <dbReference type="EMBL" id="PSN72299.1"/>
    </source>
</evidence>
<dbReference type="OrthoDB" id="3770386at2759"/>
<feature type="compositionally biased region" description="Acidic residues" evidence="1">
    <location>
        <begin position="455"/>
        <end position="476"/>
    </location>
</feature>
<dbReference type="AlphaFoldDB" id="A0A2T2P3T9"/>
<dbReference type="Proteomes" id="UP000240883">
    <property type="component" value="Unassembled WGS sequence"/>
</dbReference>
<feature type="region of interest" description="Disordered" evidence="1">
    <location>
        <begin position="220"/>
        <end position="240"/>
    </location>
</feature>
<proteinExistence type="predicted"/>
<sequence>MPLLDAIRVFLKPDVTIEDDQSVFGRLWHMTIQGILHEKGLKDVFVSQVGPEHEVWLFLVWKETIGSNESGLEGDPKDIDDLNSQADEDNRSAFYNQCQGLAMMGRSLAKPPRVFFFDDFNNNFEKSGQWKLDIIETPDDSEDVREDIKKRWLQTFPTPIAASWQYRQNNWQYECGEYDAAFVAIYPLIQPADGTVSLPSFDGVKQESFQANLKLCQREQYRSEQPTETPSSIEGLTKVKPNEYSRPREDFPYSRKVWPDSKNTRAMRFLNQWEWYSDYSEGPVELENTSSIKSDPEDAMTYHIDLIRVSLRKPVVEIQATELNMVRYTIGLTDGLEGLHKIYRLEPENGENQMQLLAIWSSASAREGFESKANDELLINDSVISSYSIIHSWTSGNIVLHGEYREWTPDMLLELVEFKFTRGLDTAQQKAFRDKVHDFTSTLFEEECIIMCPMDDDLPPLERDPEDNETDYDEENPAVQSSGPFWTEATRPASCLLFLAWKGHPQRKAWIRNFLTFRFQGIGNSAFALGLTSSEVTSTSFKFETVYEEPLASAYEGSSKHDQNDADDSDGSDWGF</sequence>
<feature type="compositionally biased region" description="Polar residues" evidence="1">
    <location>
        <begin position="223"/>
        <end position="234"/>
    </location>
</feature>
<feature type="region of interest" description="Disordered" evidence="1">
    <location>
        <begin position="554"/>
        <end position="576"/>
    </location>
</feature>
<reference evidence="2 3" key="1">
    <citation type="journal article" date="2018" name="Front. Microbiol.">
        <title>Genome-Wide Analysis of Corynespora cassiicola Leaf Fall Disease Putative Effectors.</title>
        <authorList>
            <person name="Lopez D."/>
            <person name="Ribeiro S."/>
            <person name="Label P."/>
            <person name="Fumanal B."/>
            <person name="Venisse J.S."/>
            <person name="Kohler A."/>
            <person name="de Oliveira R.R."/>
            <person name="Labutti K."/>
            <person name="Lipzen A."/>
            <person name="Lail K."/>
            <person name="Bauer D."/>
            <person name="Ohm R.A."/>
            <person name="Barry K.W."/>
            <person name="Spatafora J."/>
            <person name="Grigoriev I.V."/>
            <person name="Martin F.M."/>
            <person name="Pujade-Renaud V."/>
        </authorList>
    </citation>
    <scope>NUCLEOTIDE SEQUENCE [LARGE SCALE GENOMIC DNA]</scope>
    <source>
        <strain evidence="2 3">Philippines</strain>
    </source>
</reference>
<evidence type="ECO:0000313" key="3">
    <source>
        <dbReference type="Proteomes" id="UP000240883"/>
    </source>
</evidence>
<feature type="region of interest" description="Disordered" evidence="1">
    <location>
        <begin position="455"/>
        <end position="486"/>
    </location>
</feature>
<protein>
    <submittedName>
        <fullName evidence="2">Uncharacterized protein</fullName>
    </submittedName>
</protein>
<keyword evidence="3" id="KW-1185">Reference proteome</keyword>
<dbReference type="EMBL" id="KZ678130">
    <property type="protein sequence ID" value="PSN72299.1"/>
    <property type="molecule type" value="Genomic_DNA"/>
</dbReference>